<comment type="caution">
    <text evidence="1">The sequence shown here is derived from an EMBL/GenBank/DDBJ whole genome shotgun (WGS) entry which is preliminary data.</text>
</comment>
<evidence type="ECO:0000313" key="1">
    <source>
        <dbReference type="EMBL" id="PVD35548.1"/>
    </source>
</evidence>
<protein>
    <recommendedName>
        <fullName evidence="3">C3H1-type domain-containing protein</fullName>
    </recommendedName>
</protein>
<name>A0A2T7PQ54_POMCA</name>
<gene>
    <name evidence="1" type="ORF">C0Q70_02511</name>
</gene>
<keyword evidence="2" id="KW-1185">Reference proteome</keyword>
<evidence type="ECO:0008006" key="3">
    <source>
        <dbReference type="Google" id="ProtNLM"/>
    </source>
</evidence>
<dbReference type="EMBL" id="PZQS01000002">
    <property type="protein sequence ID" value="PVD35548.1"/>
    <property type="molecule type" value="Genomic_DNA"/>
</dbReference>
<accession>A0A2T7PQ54</accession>
<reference evidence="1 2" key="1">
    <citation type="submission" date="2018-04" db="EMBL/GenBank/DDBJ databases">
        <title>The genome of golden apple snail Pomacea canaliculata provides insight into stress tolerance and invasive adaptation.</title>
        <authorList>
            <person name="Liu C."/>
            <person name="Liu B."/>
            <person name="Ren Y."/>
            <person name="Zhang Y."/>
            <person name="Wang H."/>
            <person name="Li S."/>
            <person name="Jiang F."/>
            <person name="Yin L."/>
            <person name="Zhang G."/>
            <person name="Qian W."/>
            <person name="Fan W."/>
        </authorList>
    </citation>
    <scope>NUCLEOTIDE SEQUENCE [LARGE SCALE GENOMIC DNA]</scope>
    <source>
        <strain evidence="1">SZHN2017</strain>
        <tissue evidence="1">Muscle</tissue>
    </source>
</reference>
<dbReference type="OrthoDB" id="438889at2759"/>
<organism evidence="1 2">
    <name type="scientific">Pomacea canaliculata</name>
    <name type="common">Golden apple snail</name>
    <dbReference type="NCBI Taxonomy" id="400727"/>
    <lineage>
        <taxon>Eukaryota</taxon>
        <taxon>Metazoa</taxon>
        <taxon>Spiralia</taxon>
        <taxon>Lophotrochozoa</taxon>
        <taxon>Mollusca</taxon>
        <taxon>Gastropoda</taxon>
        <taxon>Caenogastropoda</taxon>
        <taxon>Architaenioglossa</taxon>
        <taxon>Ampullarioidea</taxon>
        <taxon>Ampullariidae</taxon>
        <taxon>Pomacea</taxon>
    </lineage>
</organism>
<dbReference type="STRING" id="400727.A0A2T7PQ54"/>
<evidence type="ECO:0000313" key="2">
    <source>
        <dbReference type="Proteomes" id="UP000245119"/>
    </source>
</evidence>
<dbReference type="AlphaFoldDB" id="A0A2T7PQ54"/>
<proteinExistence type="predicted"/>
<sequence length="208" mass="24197">MAVNGWTMKVIQLLLEEFDGRAKFGQFKRRLYQEYLVKGGIARVLDRLYDSNRFLVFEKYEQVKYVSVAWEDAIICCGYRKRGWDTCLFGHDLENEANWNVSDNLGLSSFSAEQIRTIIFRSHPVVCVNYNTGGCDDDDCPDLHVCSRFILQKCTAGARCNFGHSFRTTEHNQWILETFYVEDLNDEELKRRVLVTNISNTDISHDPK</sequence>
<dbReference type="Proteomes" id="UP000245119">
    <property type="component" value="Linkage Group LG2"/>
</dbReference>